<accession>Q8TGW5</accession>
<dbReference type="SUPFAM" id="SSF49870">
    <property type="entry name" value="Osmotin, thaumatin-like protein"/>
    <property type="match status" value="1"/>
</dbReference>
<evidence type="ECO:0000256" key="1">
    <source>
        <dbReference type="PIRSR" id="PIRSR002703-1"/>
    </source>
</evidence>
<feature type="disulfide bond" evidence="1">
    <location>
        <begin position="114"/>
        <end position="132"/>
    </location>
</feature>
<feature type="disulfide bond" evidence="1">
    <location>
        <begin position="32"/>
        <end position="39"/>
    </location>
</feature>
<protein>
    <submittedName>
        <fullName evidence="2">PR5-like protein</fullName>
    </submittedName>
</protein>
<sequence length="200" mass="21848">LPEGLALSANSTVEVTLLPTNWSGRLWARQYCSADGTGCILGDCGGRSCWGRSSTLTTLFELTVLSDQIFYDVSLVDGYTCGITVKPDDNTCEPITCVAPPHLGIDEHQNWTVCPQSNLITDVRTGSAPIGCKSDCAVYETDEYCCRGEFDESRCRASNPWFKKTCPTAYSFGFDDRDATFTCGLSNMTIYFDCVESAAQ</sequence>
<feature type="non-terminal residue" evidence="2">
    <location>
        <position position="1"/>
    </location>
</feature>
<evidence type="ECO:0000313" key="2">
    <source>
        <dbReference type="EMBL" id="AAL78508.1"/>
    </source>
</evidence>
<reference evidence="2" key="1">
    <citation type="submission" date="2001-11" db="EMBL/GenBank/DDBJ databases">
        <title>The structure, organization and function of dispensable chromosomes in the phytopathogenic fungus Colletotrichum gloeosporioides.</title>
        <authorList>
            <person name="Nourse J.P."/>
            <person name="Masel A.M."/>
            <person name="Maclean D.J."/>
            <person name="Manners J.M."/>
        </authorList>
    </citation>
    <scope>NUCLEOTIDE SEQUENCE</scope>
</reference>
<dbReference type="InterPro" id="IPR037176">
    <property type="entry name" value="Osmotin/thaumatin-like_sf"/>
</dbReference>
<dbReference type="Pfam" id="PF00314">
    <property type="entry name" value="Thaumatin"/>
    <property type="match status" value="1"/>
</dbReference>
<dbReference type="EMBL" id="AF453407">
    <property type="protein sequence ID" value="AAL78508.1"/>
    <property type="molecule type" value="Genomic_DNA"/>
</dbReference>
<dbReference type="PROSITE" id="PS51367">
    <property type="entry name" value="THAUMATIN_2"/>
    <property type="match status" value="1"/>
</dbReference>
<dbReference type="InterPro" id="IPR001938">
    <property type="entry name" value="Thaumatin"/>
</dbReference>
<keyword evidence="1" id="KW-1015">Disulfide bond</keyword>
<name>Q8TGW5_COLGL</name>
<feature type="disulfide bond" evidence="1">
    <location>
        <begin position="97"/>
        <end position="166"/>
    </location>
</feature>
<feature type="disulfide bond" evidence="1">
    <location>
        <begin position="92"/>
        <end position="183"/>
    </location>
</feature>
<feature type="disulfide bond" evidence="1">
    <location>
        <begin position="136"/>
        <end position="145"/>
    </location>
</feature>
<organism evidence="2">
    <name type="scientific">Colletotrichum gloeosporioides</name>
    <name type="common">Anthracnose fungus</name>
    <name type="synonym">Glomerella cingulata</name>
    <dbReference type="NCBI Taxonomy" id="474922"/>
    <lineage>
        <taxon>Eukaryota</taxon>
        <taxon>Fungi</taxon>
        <taxon>Dikarya</taxon>
        <taxon>Ascomycota</taxon>
        <taxon>Pezizomycotina</taxon>
        <taxon>Sordariomycetes</taxon>
        <taxon>Hypocreomycetidae</taxon>
        <taxon>Glomerellales</taxon>
        <taxon>Glomerellaceae</taxon>
        <taxon>Colletotrichum</taxon>
        <taxon>Colletotrichum gloeosporioides species complex</taxon>
    </lineage>
</organism>
<feature type="disulfide bond" evidence="1">
    <location>
        <begin position="146"/>
        <end position="155"/>
    </location>
</feature>
<dbReference type="SMART" id="SM00205">
    <property type="entry name" value="THN"/>
    <property type="match status" value="1"/>
</dbReference>
<dbReference type="Gene3D" id="2.60.110.10">
    <property type="entry name" value="Thaumatin"/>
    <property type="match status" value="1"/>
</dbReference>
<dbReference type="PANTHER" id="PTHR31048">
    <property type="entry name" value="OS03G0233200 PROTEIN"/>
    <property type="match status" value="1"/>
</dbReference>
<proteinExistence type="predicted"/>
<feature type="disulfide bond" evidence="1">
    <location>
        <begin position="44"/>
        <end position="49"/>
    </location>
</feature>
<dbReference type="AlphaFoldDB" id="Q8TGW5"/>
<dbReference type="PIRSF" id="PIRSF002703">
    <property type="entry name" value="Thaumatin"/>
    <property type="match status" value="1"/>
</dbReference>